<dbReference type="PANTHER" id="PTHR24058:SF112">
    <property type="entry name" value="DUAL SPECIFICITY TYROSINE-PHOSPHORYLATION-REGULATED KINASE 3 HOMOLOG-RELATED"/>
    <property type="match status" value="1"/>
</dbReference>
<evidence type="ECO:0000313" key="10">
    <source>
        <dbReference type="EMBL" id="ESO11036.1"/>
    </source>
</evidence>
<keyword evidence="2" id="KW-0808">Transferase</keyword>
<dbReference type="STRING" id="6412.T1G9F9"/>
<dbReference type="AlphaFoldDB" id="T1G9F9"/>
<reference evidence="10 12" key="2">
    <citation type="journal article" date="2013" name="Nature">
        <title>Insights into bilaterian evolution from three spiralian genomes.</title>
        <authorList>
            <person name="Simakov O."/>
            <person name="Marletaz F."/>
            <person name="Cho S.J."/>
            <person name="Edsinger-Gonzales E."/>
            <person name="Havlak P."/>
            <person name="Hellsten U."/>
            <person name="Kuo D.H."/>
            <person name="Larsson T."/>
            <person name="Lv J."/>
            <person name="Arendt D."/>
            <person name="Savage R."/>
            <person name="Osoegawa K."/>
            <person name="de Jong P."/>
            <person name="Grimwood J."/>
            <person name="Chapman J.A."/>
            <person name="Shapiro H."/>
            <person name="Aerts A."/>
            <person name="Otillar R.P."/>
            <person name="Terry A.Y."/>
            <person name="Boore J.L."/>
            <person name="Grigoriev I.V."/>
            <person name="Lindberg D.R."/>
            <person name="Seaver E.C."/>
            <person name="Weisblat D.A."/>
            <person name="Putnam N.H."/>
            <person name="Rokhsar D.S."/>
        </authorList>
    </citation>
    <scope>NUCLEOTIDE SEQUENCE</scope>
</reference>
<protein>
    <recommendedName>
        <fullName evidence="9">Protein kinase domain-containing protein</fullName>
    </recommendedName>
</protein>
<dbReference type="OrthoDB" id="9332038at2759"/>
<dbReference type="InterPro" id="IPR050494">
    <property type="entry name" value="Ser_Thr_dual-spec_kinase"/>
</dbReference>
<dbReference type="KEGG" id="hro:HELRODRAFT_97197"/>
<dbReference type="CTD" id="20217706"/>
<organism evidence="11 12">
    <name type="scientific">Helobdella robusta</name>
    <name type="common">Californian leech</name>
    <dbReference type="NCBI Taxonomy" id="6412"/>
    <lineage>
        <taxon>Eukaryota</taxon>
        <taxon>Metazoa</taxon>
        <taxon>Spiralia</taxon>
        <taxon>Lophotrochozoa</taxon>
        <taxon>Annelida</taxon>
        <taxon>Clitellata</taxon>
        <taxon>Hirudinea</taxon>
        <taxon>Rhynchobdellida</taxon>
        <taxon>Glossiphoniidae</taxon>
        <taxon>Helobdella</taxon>
    </lineage>
</organism>
<dbReference type="GO" id="GO:0005856">
    <property type="term" value="C:cytoskeleton"/>
    <property type="evidence" value="ECO:0000318"/>
    <property type="project" value="GO_Central"/>
</dbReference>
<gene>
    <name evidence="11" type="primary">20217706</name>
    <name evidence="10" type="ORF">HELRODRAFT_97197</name>
</gene>
<dbReference type="InParanoid" id="T1G9F9"/>
<reference evidence="11" key="3">
    <citation type="submission" date="2015-06" db="UniProtKB">
        <authorList>
            <consortium name="EnsemblMetazoa"/>
        </authorList>
    </citation>
    <scope>IDENTIFICATION</scope>
</reference>
<dbReference type="FunFam" id="1.10.510.10:FF:000112">
    <property type="entry name" value="Putative dual specificity tyrosine-phosphorylation-regulated kinase 2"/>
    <property type="match status" value="1"/>
</dbReference>
<dbReference type="GO" id="GO:0005737">
    <property type="term" value="C:cytoplasm"/>
    <property type="evidence" value="ECO:0000318"/>
    <property type="project" value="GO_Central"/>
</dbReference>
<dbReference type="Gene3D" id="3.30.200.20">
    <property type="entry name" value="Phosphorylase Kinase, domain 1"/>
    <property type="match status" value="1"/>
</dbReference>
<feature type="domain" description="Protein kinase" evidence="9">
    <location>
        <begin position="71"/>
        <end position="384"/>
    </location>
</feature>
<dbReference type="InterPro" id="IPR017441">
    <property type="entry name" value="Protein_kinase_ATP_BS"/>
</dbReference>
<proteinExistence type="inferred from homology"/>
<evidence type="ECO:0000256" key="2">
    <source>
        <dbReference type="ARBA" id="ARBA00022679"/>
    </source>
</evidence>
<dbReference type="GO" id="GO:0005524">
    <property type="term" value="F:ATP binding"/>
    <property type="evidence" value="ECO:0007669"/>
    <property type="project" value="UniProtKB-UniRule"/>
</dbReference>
<evidence type="ECO:0000313" key="11">
    <source>
        <dbReference type="EnsemblMetazoa" id="HelroP97197"/>
    </source>
</evidence>
<keyword evidence="4" id="KW-0418">Kinase</keyword>
<dbReference type="SUPFAM" id="SSF56112">
    <property type="entry name" value="Protein kinase-like (PK-like)"/>
    <property type="match status" value="1"/>
</dbReference>
<evidence type="ECO:0000256" key="3">
    <source>
        <dbReference type="ARBA" id="ARBA00022741"/>
    </source>
</evidence>
<dbReference type="GO" id="GO:0005634">
    <property type="term" value="C:nucleus"/>
    <property type="evidence" value="ECO:0000318"/>
    <property type="project" value="GO_Central"/>
</dbReference>
<dbReference type="PROSITE" id="PS00108">
    <property type="entry name" value="PROTEIN_KINASE_ST"/>
    <property type="match status" value="1"/>
</dbReference>
<keyword evidence="3 6" id="KW-0547">Nucleotide-binding</keyword>
<feature type="region of interest" description="Disordered" evidence="8">
    <location>
        <begin position="404"/>
        <end position="426"/>
    </location>
</feature>
<evidence type="ECO:0000256" key="7">
    <source>
        <dbReference type="RuleBase" id="RU000304"/>
    </source>
</evidence>
<evidence type="ECO:0000313" key="12">
    <source>
        <dbReference type="Proteomes" id="UP000015101"/>
    </source>
</evidence>
<dbReference type="Gene3D" id="1.10.510.10">
    <property type="entry name" value="Transferase(Phosphotransferase) domain 1"/>
    <property type="match status" value="1"/>
</dbReference>
<dbReference type="InterPro" id="IPR008271">
    <property type="entry name" value="Ser/Thr_kinase_AS"/>
</dbReference>
<evidence type="ECO:0000256" key="6">
    <source>
        <dbReference type="PROSITE-ProRule" id="PRU10141"/>
    </source>
</evidence>
<evidence type="ECO:0000256" key="1">
    <source>
        <dbReference type="ARBA" id="ARBA00022527"/>
    </source>
</evidence>
<keyword evidence="1 7" id="KW-0723">Serine/threonine-protein kinase</keyword>
<name>T1G9F9_HELRO</name>
<dbReference type="FunCoup" id="T1G9F9">
    <property type="interactions" value="371"/>
</dbReference>
<keyword evidence="5 6" id="KW-0067">ATP-binding</keyword>
<feature type="region of interest" description="Disordered" evidence="8">
    <location>
        <begin position="328"/>
        <end position="349"/>
    </location>
</feature>
<dbReference type="PROSITE" id="PS00107">
    <property type="entry name" value="PROTEIN_KINASE_ATP"/>
    <property type="match status" value="1"/>
</dbReference>
<evidence type="ECO:0000256" key="5">
    <source>
        <dbReference type="ARBA" id="ARBA00022840"/>
    </source>
</evidence>
<dbReference type="Pfam" id="PF00069">
    <property type="entry name" value="Pkinase"/>
    <property type="match status" value="1"/>
</dbReference>
<dbReference type="PANTHER" id="PTHR24058">
    <property type="entry name" value="DUAL SPECIFICITY PROTEIN KINASE"/>
    <property type="match status" value="1"/>
</dbReference>
<dbReference type="OMA" id="HPWISKC"/>
<dbReference type="PROSITE" id="PS50011">
    <property type="entry name" value="PROTEIN_KINASE_DOM"/>
    <property type="match status" value="1"/>
</dbReference>
<dbReference type="RefSeq" id="XP_009011305.1">
    <property type="nucleotide sequence ID" value="XM_009013057.1"/>
</dbReference>
<dbReference type="EMBL" id="AMQM01002805">
    <property type="status" value="NOT_ANNOTATED_CDS"/>
    <property type="molecule type" value="Genomic_DNA"/>
</dbReference>
<evidence type="ECO:0000256" key="4">
    <source>
        <dbReference type="ARBA" id="ARBA00022777"/>
    </source>
</evidence>
<accession>T1G9F9</accession>
<comment type="similarity">
    <text evidence="7">Belongs to the protein kinase superfamily.</text>
</comment>
<dbReference type="EMBL" id="KB095858">
    <property type="protein sequence ID" value="ESO11036.1"/>
    <property type="molecule type" value="Genomic_DNA"/>
</dbReference>
<dbReference type="SMART" id="SM00220">
    <property type="entry name" value="S_TKc"/>
    <property type="match status" value="1"/>
</dbReference>
<dbReference type="Proteomes" id="UP000015101">
    <property type="component" value="Unassembled WGS sequence"/>
</dbReference>
<dbReference type="HOGENOM" id="CLU_000288_5_15_1"/>
<dbReference type="GO" id="GO:0004674">
    <property type="term" value="F:protein serine/threonine kinase activity"/>
    <property type="evidence" value="ECO:0000318"/>
    <property type="project" value="GO_Central"/>
</dbReference>
<evidence type="ECO:0000259" key="9">
    <source>
        <dbReference type="PROSITE" id="PS50011"/>
    </source>
</evidence>
<reference evidence="12" key="1">
    <citation type="submission" date="2012-12" db="EMBL/GenBank/DDBJ databases">
        <authorList>
            <person name="Hellsten U."/>
            <person name="Grimwood J."/>
            <person name="Chapman J.A."/>
            <person name="Shapiro H."/>
            <person name="Aerts A."/>
            <person name="Otillar R.P."/>
            <person name="Terry A.Y."/>
            <person name="Boore J.L."/>
            <person name="Simakov O."/>
            <person name="Marletaz F."/>
            <person name="Cho S.-J."/>
            <person name="Edsinger-Gonzales E."/>
            <person name="Havlak P."/>
            <person name="Kuo D.-H."/>
            <person name="Larsson T."/>
            <person name="Lv J."/>
            <person name="Arendt D."/>
            <person name="Savage R."/>
            <person name="Osoegawa K."/>
            <person name="de Jong P."/>
            <person name="Lindberg D.R."/>
            <person name="Seaver E.C."/>
            <person name="Weisblat D.A."/>
            <person name="Putnam N.H."/>
            <person name="Grigoriev I.V."/>
            <person name="Rokhsar D.S."/>
        </authorList>
    </citation>
    <scope>NUCLEOTIDE SEQUENCE</scope>
</reference>
<feature type="binding site" evidence="6">
    <location>
        <position position="100"/>
    </location>
    <ligand>
        <name>ATP</name>
        <dbReference type="ChEBI" id="CHEBI:30616"/>
    </ligand>
</feature>
<dbReference type="InterPro" id="IPR000719">
    <property type="entry name" value="Prot_kinase_dom"/>
</dbReference>
<dbReference type="eggNOG" id="KOG0667">
    <property type="taxonomic scope" value="Eukaryota"/>
</dbReference>
<sequence>MQEIYDYPKIYFVGPSANKLRINQLDDKLSSSKKILVVDMNSSSDNNNNNGFDDDQRAYRHVAHDHIAYRYEVIQMLGKGSFGQVVKAFDHKDRVYTAVKMVRNEKRFHKQAQEEIRILNNLKRLDKDSKHNVVQILDNFIFRNHVCIMFELLSINLYDLLKRNKFQGFGLPLIRKFAYSILLCLNLLYRNRIIHCDLKPENILLKQEGRSSIKVIDFGSSCYENQRIYTYIQSRFYRAPEVILGARYGTPIDMWSFGCILVELLTGRPMFPGEDEADQLACMIEVLGLPPSRMFEDGKRCGQFISSNGVPKYCSVEKNQKTGESVLVGSRSKKGRYRGPPNTRQLSSVLNSSDSNFQQFIRQCFEWDPSERLTPQQALKHPWIRQSPTSGIANRPIVTSRTLNNLKDGKDSKRQSAATTTTTTKSLENNLNRGAEVCREKKTIRNSSGFGKLGNAVMLNNALNSTSRSTNAKHKHIDAVQFS</sequence>
<dbReference type="InterPro" id="IPR011009">
    <property type="entry name" value="Kinase-like_dom_sf"/>
</dbReference>
<dbReference type="EnsemblMetazoa" id="HelroT97197">
    <property type="protein sequence ID" value="HelroP97197"/>
    <property type="gene ID" value="HelroG97197"/>
</dbReference>
<evidence type="ECO:0000256" key="8">
    <source>
        <dbReference type="SAM" id="MobiDB-lite"/>
    </source>
</evidence>
<keyword evidence="12" id="KW-1185">Reference proteome</keyword>
<dbReference type="GeneID" id="20217706"/>